<comment type="similarity">
    <text evidence="3">Belongs to the IspD/TarI cytidylyltransferase family. IspD subfamily.</text>
</comment>
<feature type="site" description="Positions MEP for the nucleophilic attack" evidence="3">
    <location>
        <position position="214"/>
    </location>
</feature>
<feature type="site" description="Transition state stabilizer" evidence="3">
    <location>
        <position position="14"/>
    </location>
</feature>
<dbReference type="HAMAP" id="MF_00108">
    <property type="entry name" value="IspD"/>
    <property type="match status" value="1"/>
</dbReference>
<keyword evidence="1 3" id="KW-0808">Transferase</keyword>
<dbReference type="UniPathway" id="UPA00056">
    <property type="reaction ID" value="UER00093"/>
</dbReference>
<protein>
    <recommendedName>
        <fullName evidence="3">2-C-methyl-D-erythritol 4-phosphate cytidylyltransferase</fullName>
        <ecNumber evidence="3">2.7.7.60</ecNumber>
    </recommendedName>
    <alternativeName>
        <fullName evidence="3">4-diphosphocytidyl-2C-methyl-D-erythritol synthase</fullName>
    </alternativeName>
    <alternativeName>
        <fullName evidence="3">MEP cytidylyltransferase</fullName>
        <shortName evidence="3">MCT</shortName>
    </alternativeName>
</protein>
<dbReference type="EC" id="2.7.7.60" evidence="3"/>
<comment type="function">
    <text evidence="3">Catalyzes the formation of 4-diphosphocytidyl-2-C-methyl-D-erythritol from CTP and 2-C-methyl-D-erythritol 4-phosphate (MEP).</text>
</comment>
<dbReference type="InterPro" id="IPR029044">
    <property type="entry name" value="Nucleotide-diphossugar_trans"/>
</dbReference>
<name>A0A4R3KVV0_9FIRM</name>
<comment type="caution">
    <text evidence="4">The sequence shown here is derived from an EMBL/GenBank/DDBJ whole genome shotgun (WGS) entry which is preliminary data.</text>
</comment>
<dbReference type="FunFam" id="3.90.550.10:FF:000003">
    <property type="entry name" value="2-C-methyl-D-erythritol 4-phosphate cytidylyltransferase"/>
    <property type="match status" value="1"/>
</dbReference>
<keyword evidence="3" id="KW-0414">Isoprene biosynthesis</keyword>
<dbReference type="GO" id="GO:0019288">
    <property type="term" value="P:isopentenyl diphosphate biosynthetic process, methylerythritol 4-phosphate pathway"/>
    <property type="evidence" value="ECO:0007669"/>
    <property type="project" value="UniProtKB-UniRule"/>
</dbReference>
<keyword evidence="2 3" id="KW-0548">Nucleotidyltransferase</keyword>
<evidence type="ECO:0000256" key="1">
    <source>
        <dbReference type="ARBA" id="ARBA00022679"/>
    </source>
</evidence>
<dbReference type="Pfam" id="PF01128">
    <property type="entry name" value="IspD"/>
    <property type="match status" value="1"/>
</dbReference>
<dbReference type="Gene3D" id="3.90.550.10">
    <property type="entry name" value="Spore Coat Polysaccharide Biosynthesis Protein SpsA, Chain A"/>
    <property type="match status" value="1"/>
</dbReference>
<evidence type="ECO:0000313" key="5">
    <source>
        <dbReference type="Proteomes" id="UP000294567"/>
    </source>
</evidence>
<feature type="site" description="Positions MEP for the nucleophilic attack" evidence="3">
    <location>
        <position position="157"/>
    </location>
</feature>
<dbReference type="InterPro" id="IPR050088">
    <property type="entry name" value="IspD/TarI_cytidylyltransf_bact"/>
</dbReference>
<sequence length="236" mass="26487">MNIGIILAGGIGSRMGIVDKPKQFIDIYGKPIIVYTLETFDNHPEIDYIGVVCLDEWMDDLKILLRKYEINKVKWLIKGGMSRQESVYNAIIAISKDVNDDDILVIHDSVRPLVSHKIISNNISSAKQFGATDTVIPSTDTIIKSLDGLQIHEVPNRSELYIGQTPQSFKFELIKRAHETAIESNKLNSTDDCQLVLDLGEKVKLVMGDKLNFKITSFDDLLLLKAIIKLGKTEMV</sequence>
<dbReference type="NCBIfam" id="NF001183">
    <property type="entry name" value="PRK00155.1-3"/>
    <property type="match status" value="1"/>
</dbReference>
<comment type="catalytic activity">
    <reaction evidence="3">
        <text>2-C-methyl-D-erythritol 4-phosphate + CTP + H(+) = 4-CDP-2-C-methyl-D-erythritol + diphosphate</text>
        <dbReference type="Rhea" id="RHEA:13429"/>
        <dbReference type="ChEBI" id="CHEBI:15378"/>
        <dbReference type="ChEBI" id="CHEBI:33019"/>
        <dbReference type="ChEBI" id="CHEBI:37563"/>
        <dbReference type="ChEBI" id="CHEBI:57823"/>
        <dbReference type="ChEBI" id="CHEBI:58262"/>
        <dbReference type="EC" id="2.7.7.60"/>
    </reaction>
</comment>
<organism evidence="4 5">
    <name type="scientific">Keratinibaculum paraultunense</name>
    <dbReference type="NCBI Taxonomy" id="1278232"/>
    <lineage>
        <taxon>Bacteria</taxon>
        <taxon>Bacillati</taxon>
        <taxon>Bacillota</taxon>
        <taxon>Tissierellia</taxon>
        <taxon>Tissierellales</taxon>
        <taxon>Tepidimicrobiaceae</taxon>
        <taxon>Keratinibaculum</taxon>
    </lineage>
</organism>
<dbReference type="PANTHER" id="PTHR32125">
    <property type="entry name" value="2-C-METHYL-D-ERYTHRITOL 4-PHOSPHATE CYTIDYLYLTRANSFERASE, CHLOROPLASTIC"/>
    <property type="match status" value="1"/>
</dbReference>
<feature type="site" description="Transition state stabilizer" evidence="3">
    <location>
        <position position="22"/>
    </location>
</feature>
<dbReference type="InterPro" id="IPR034683">
    <property type="entry name" value="IspD/TarI"/>
</dbReference>
<dbReference type="PANTHER" id="PTHR32125:SF8">
    <property type="entry name" value="RIBITOL-5-PHOSPHATE CYTIDYLYLTRANSFERASE"/>
    <property type="match status" value="1"/>
</dbReference>
<dbReference type="RefSeq" id="WP_132028004.1">
    <property type="nucleotide sequence ID" value="NZ_CP068564.1"/>
</dbReference>
<proteinExistence type="inferred from homology"/>
<dbReference type="AlphaFoldDB" id="A0A4R3KVV0"/>
<dbReference type="GO" id="GO:0050518">
    <property type="term" value="F:2-C-methyl-D-erythritol 4-phosphate cytidylyltransferase activity"/>
    <property type="evidence" value="ECO:0007669"/>
    <property type="project" value="UniProtKB-UniRule"/>
</dbReference>
<comment type="pathway">
    <text evidence="3">Isoprenoid biosynthesis; isopentenyl diphosphate biosynthesis via DXP pathway; isopentenyl diphosphate from 1-deoxy-D-xylulose 5-phosphate: step 2/6.</text>
</comment>
<dbReference type="NCBIfam" id="TIGR00453">
    <property type="entry name" value="ispD"/>
    <property type="match status" value="1"/>
</dbReference>
<evidence type="ECO:0000256" key="3">
    <source>
        <dbReference type="HAMAP-Rule" id="MF_00108"/>
    </source>
</evidence>
<dbReference type="CDD" id="cd02516">
    <property type="entry name" value="CDP-ME_synthetase"/>
    <property type="match status" value="1"/>
</dbReference>
<accession>A0A4R3KVV0</accession>
<dbReference type="OrthoDB" id="9806837at2"/>
<dbReference type="InterPro" id="IPR001228">
    <property type="entry name" value="IspD"/>
</dbReference>
<evidence type="ECO:0000256" key="2">
    <source>
        <dbReference type="ARBA" id="ARBA00022695"/>
    </source>
</evidence>
<evidence type="ECO:0000313" key="4">
    <source>
        <dbReference type="EMBL" id="TCS88509.1"/>
    </source>
</evidence>
<reference evidence="4 5" key="1">
    <citation type="submission" date="2019-03" db="EMBL/GenBank/DDBJ databases">
        <title>Genomic Encyclopedia of Type Strains, Phase IV (KMG-IV): sequencing the most valuable type-strain genomes for metagenomic binning, comparative biology and taxonomic classification.</title>
        <authorList>
            <person name="Goeker M."/>
        </authorList>
    </citation>
    <scope>NUCLEOTIDE SEQUENCE [LARGE SCALE GENOMIC DNA]</scope>
    <source>
        <strain evidence="4 5">DSM 26752</strain>
    </source>
</reference>
<dbReference type="SUPFAM" id="SSF53448">
    <property type="entry name" value="Nucleotide-diphospho-sugar transferases"/>
    <property type="match status" value="1"/>
</dbReference>
<keyword evidence="5" id="KW-1185">Reference proteome</keyword>
<dbReference type="EMBL" id="SMAE01000008">
    <property type="protein sequence ID" value="TCS88509.1"/>
    <property type="molecule type" value="Genomic_DNA"/>
</dbReference>
<dbReference type="Proteomes" id="UP000294567">
    <property type="component" value="Unassembled WGS sequence"/>
</dbReference>
<gene>
    <name evidence="3" type="primary">ispD</name>
    <name evidence="4" type="ORF">EDD65_10842</name>
</gene>